<evidence type="ECO:0000313" key="2">
    <source>
        <dbReference type="EMBL" id="TFV93988.1"/>
    </source>
</evidence>
<protein>
    <submittedName>
        <fullName evidence="2">Uncharacterized protein</fullName>
    </submittedName>
</protein>
<dbReference type="AlphaFoldDB" id="A0A4Y9QQ26"/>
<keyword evidence="3" id="KW-1185">Reference proteome</keyword>
<proteinExistence type="predicted"/>
<evidence type="ECO:0000256" key="1">
    <source>
        <dbReference type="SAM" id="SignalP"/>
    </source>
</evidence>
<keyword evidence="1" id="KW-0732">Signal</keyword>
<sequence length="151" mass="15029">MKNHFRLLRSSFLALRAAWKGALPAVLIPGADAAAAVRSMSDAGLVRVVDALSAVARAVGALQVLVAGEVARRSRPELGAEGLAKVQGFSSPAALLAASAGASVGDVTALIAVGEATAGRESFTGERMPSKHPFVEAALAAGAISVAAAAM</sequence>
<dbReference type="EMBL" id="SPQZ01000011">
    <property type="protein sequence ID" value="TFV93988.1"/>
    <property type="molecule type" value="Genomic_DNA"/>
</dbReference>
<dbReference type="Proteomes" id="UP000298127">
    <property type="component" value="Unassembled WGS sequence"/>
</dbReference>
<feature type="non-terminal residue" evidence="2">
    <location>
        <position position="151"/>
    </location>
</feature>
<comment type="caution">
    <text evidence="2">The sequence shown here is derived from an EMBL/GenBank/DDBJ whole genome shotgun (WGS) entry which is preliminary data.</text>
</comment>
<name>A0A4Y9QQ26_9MICO</name>
<accession>A0A4Y9QQ26</accession>
<feature type="signal peptide" evidence="1">
    <location>
        <begin position="1"/>
        <end position="25"/>
    </location>
</feature>
<gene>
    <name evidence="2" type="ORF">E4M00_17680</name>
</gene>
<reference evidence="2 3" key="1">
    <citation type="journal article" date="2018" name="J. Microbiol.">
        <title>Leifsonia flava sp. nov., a novel actinobacterium isolated from the rhizosphere of Aquilegia viridiflora.</title>
        <authorList>
            <person name="Cai Y."/>
            <person name="Tao W.Z."/>
            <person name="Ma Y.J."/>
            <person name="Cheng J."/>
            <person name="Zhang M.Y."/>
            <person name="Zhang Y.X."/>
        </authorList>
    </citation>
    <scope>NUCLEOTIDE SEQUENCE [LARGE SCALE GENOMIC DNA]</scope>
    <source>
        <strain evidence="2 3">SYP-B2174</strain>
    </source>
</reference>
<feature type="chain" id="PRO_5039225662" evidence="1">
    <location>
        <begin position="26"/>
        <end position="151"/>
    </location>
</feature>
<evidence type="ECO:0000313" key="3">
    <source>
        <dbReference type="Proteomes" id="UP000298127"/>
    </source>
</evidence>
<organism evidence="2 3">
    <name type="scientific">Orlajensenia leifsoniae</name>
    <dbReference type="NCBI Taxonomy" id="2561933"/>
    <lineage>
        <taxon>Bacteria</taxon>
        <taxon>Bacillati</taxon>
        <taxon>Actinomycetota</taxon>
        <taxon>Actinomycetes</taxon>
        <taxon>Micrococcales</taxon>
        <taxon>Microbacteriaceae</taxon>
        <taxon>Orlajensenia</taxon>
    </lineage>
</organism>